<evidence type="ECO:0000313" key="2">
    <source>
        <dbReference type="EMBL" id="RLN16869.1"/>
    </source>
</evidence>
<sequence length="169" mass="18778">MAALSVNTAAGVRGGSIRFGNLEFATGSAGGLRWDGKEATREAEGRGSNPRGRVCAFTREKCACAGLPMKLMKEQAYQLKEEVAKMISCPSTSSLYQKVHLIYVLERLCLDYLFEEEINNMLAQISDADVNDCDLHTVSLWFYVLRSHGHRVSPGLLRLPELSILLYVY</sequence>
<dbReference type="GO" id="GO:0010333">
    <property type="term" value="F:terpene synthase activity"/>
    <property type="evidence" value="ECO:0007669"/>
    <property type="project" value="InterPro"/>
</dbReference>
<dbReference type="Gene3D" id="1.50.10.130">
    <property type="entry name" value="Terpene synthase, N-terminal domain"/>
    <property type="match status" value="1"/>
</dbReference>
<dbReference type="InterPro" id="IPR008930">
    <property type="entry name" value="Terpenoid_cyclase/PrenylTrfase"/>
</dbReference>
<evidence type="ECO:0000259" key="1">
    <source>
        <dbReference type="Pfam" id="PF01397"/>
    </source>
</evidence>
<dbReference type="Pfam" id="PF01397">
    <property type="entry name" value="Terpene_synth"/>
    <property type="match status" value="1"/>
</dbReference>
<dbReference type="Proteomes" id="UP000275267">
    <property type="component" value="Unassembled WGS sequence"/>
</dbReference>
<dbReference type="STRING" id="4540.A0A3L6S8I4"/>
<dbReference type="PANTHER" id="PTHR31225">
    <property type="entry name" value="OS04G0344100 PROTEIN-RELATED"/>
    <property type="match status" value="1"/>
</dbReference>
<dbReference type="InterPro" id="IPR001906">
    <property type="entry name" value="Terpene_synth_N"/>
</dbReference>
<feature type="domain" description="Terpene synthase N-terminal" evidence="1">
    <location>
        <begin position="71"/>
        <end position="156"/>
    </location>
</feature>
<dbReference type="InterPro" id="IPR036965">
    <property type="entry name" value="Terpene_synth_N_sf"/>
</dbReference>
<dbReference type="GO" id="GO:0016114">
    <property type="term" value="P:terpenoid biosynthetic process"/>
    <property type="evidence" value="ECO:0007669"/>
    <property type="project" value="InterPro"/>
</dbReference>
<accession>A0A3L6S8I4</accession>
<proteinExistence type="predicted"/>
<dbReference type="SUPFAM" id="SSF48239">
    <property type="entry name" value="Terpenoid cyclases/Protein prenyltransferases"/>
    <property type="match status" value="1"/>
</dbReference>
<keyword evidence="3" id="KW-1185">Reference proteome</keyword>
<evidence type="ECO:0000313" key="3">
    <source>
        <dbReference type="Proteomes" id="UP000275267"/>
    </source>
</evidence>
<dbReference type="OrthoDB" id="785754at2759"/>
<name>A0A3L6S8I4_PANMI</name>
<comment type="caution">
    <text evidence="2">The sequence shown here is derived from an EMBL/GenBank/DDBJ whole genome shotgun (WGS) entry which is preliminary data.</text>
</comment>
<dbReference type="AlphaFoldDB" id="A0A3L6S8I4"/>
<dbReference type="EMBL" id="PQIB02000005">
    <property type="protein sequence ID" value="RLN16869.1"/>
    <property type="molecule type" value="Genomic_DNA"/>
</dbReference>
<organism evidence="2 3">
    <name type="scientific">Panicum miliaceum</name>
    <name type="common">Proso millet</name>
    <name type="synonym">Broomcorn millet</name>
    <dbReference type="NCBI Taxonomy" id="4540"/>
    <lineage>
        <taxon>Eukaryota</taxon>
        <taxon>Viridiplantae</taxon>
        <taxon>Streptophyta</taxon>
        <taxon>Embryophyta</taxon>
        <taxon>Tracheophyta</taxon>
        <taxon>Spermatophyta</taxon>
        <taxon>Magnoliopsida</taxon>
        <taxon>Liliopsida</taxon>
        <taxon>Poales</taxon>
        <taxon>Poaceae</taxon>
        <taxon>PACMAD clade</taxon>
        <taxon>Panicoideae</taxon>
        <taxon>Panicodae</taxon>
        <taxon>Paniceae</taxon>
        <taxon>Panicinae</taxon>
        <taxon>Panicum</taxon>
        <taxon>Panicum sect. Panicum</taxon>
    </lineage>
</organism>
<gene>
    <name evidence="2" type="ORF">C2845_PM02G12910</name>
</gene>
<protein>
    <recommendedName>
        <fullName evidence="1">Terpene synthase N-terminal domain-containing protein</fullName>
    </recommendedName>
</protein>
<reference evidence="3" key="1">
    <citation type="journal article" date="2019" name="Nat. Commun.">
        <title>The genome of broomcorn millet.</title>
        <authorList>
            <person name="Zou C."/>
            <person name="Miki D."/>
            <person name="Li D."/>
            <person name="Tang Q."/>
            <person name="Xiao L."/>
            <person name="Rajput S."/>
            <person name="Deng P."/>
            <person name="Jia W."/>
            <person name="Huang R."/>
            <person name="Zhang M."/>
            <person name="Sun Y."/>
            <person name="Hu J."/>
            <person name="Fu X."/>
            <person name="Schnable P.S."/>
            <person name="Li F."/>
            <person name="Zhang H."/>
            <person name="Feng B."/>
            <person name="Zhu X."/>
            <person name="Liu R."/>
            <person name="Schnable J.C."/>
            <person name="Zhu J.-K."/>
            <person name="Zhang H."/>
        </authorList>
    </citation>
    <scope>NUCLEOTIDE SEQUENCE [LARGE SCALE GENOMIC DNA]</scope>
</reference>
<dbReference type="PANTHER" id="PTHR31225:SF228">
    <property type="entry name" value="ALPHA-TERPINEOL SYNTHASE, CHLOROPLASTIC"/>
    <property type="match status" value="1"/>
</dbReference>
<dbReference type="InterPro" id="IPR050148">
    <property type="entry name" value="Terpene_synthase-like"/>
</dbReference>